<feature type="binding site" evidence="8">
    <location>
        <position position="211"/>
    </location>
    <ligand>
        <name>allantoate</name>
        <dbReference type="ChEBI" id="CHEBI:17536"/>
    </ligand>
</feature>
<dbReference type="PIRSF" id="PIRSF001235">
    <property type="entry name" value="Amidase_carbamoylase"/>
    <property type="match status" value="1"/>
</dbReference>
<evidence type="ECO:0000256" key="4">
    <source>
        <dbReference type="ARBA" id="ARBA00022723"/>
    </source>
</evidence>
<dbReference type="SUPFAM" id="SSF55031">
    <property type="entry name" value="Bacterial exopeptidase dimerisation domain"/>
    <property type="match status" value="1"/>
</dbReference>
<evidence type="ECO:0000256" key="1">
    <source>
        <dbReference type="ARBA" id="ARBA00001936"/>
    </source>
</evidence>
<dbReference type="GO" id="GO:0046872">
    <property type="term" value="F:metal ion binding"/>
    <property type="evidence" value="ECO:0007669"/>
    <property type="project" value="UniProtKB-KW"/>
</dbReference>
<dbReference type="CDD" id="cd03884">
    <property type="entry name" value="M20_bAS"/>
    <property type="match status" value="1"/>
</dbReference>
<comment type="subunit">
    <text evidence="3">Homodimer.</text>
</comment>
<dbReference type="RefSeq" id="WP_066417966.1">
    <property type="nucleotide sequence ID" value="NZ_CP018866.1"/>
</dbReference>
<feature type="binding site" evidence="8">
    <location>
        <position position="288"/>
    </location>
    <ligand>
        <name>allantoate</name>
        <dbReference type="ChEBI" id="CHEBI:17536"/>
    </ligand>
</feature>
<dbReference type="SUPFAM" id="SSF53187">
    <property type="entry name" value="Zn-dependent exopeptidases"/>
    <property type="match status" value="1"/>
</dbReference>
<feature type="binding site" evidence="7">
    <location>
        <position position="186"/>
    </location>
    <ligand>
        <name>Zn(2+)</name>
        <dbReference type="ChEBI" id="CHEBI:29105"/>
        <label>1</label>
    </ligand>
</feature>
<dbReference type="InterPro" id="IPR036264">
    <property type="entry name" value="Bact_exopeptidase_dim_dom"/>
</dbReference>
<dbReference type="STRING" id="1314751.GCA_001591425_03061"/>
<dbReference type="Pfam" id="PF01546">
    <property type="entry name" value="Peptidase_M20"/>
    <property type="match status" value="1"/>
</dbReference>
<evidence type="ECO:0000256" key="6">
    <source>
        <dbReference type="ARBA" id="ARBA00023211"/>
    </source>
</evidence>
<keyword evidence="6" id="KW-0464">Manganese</keyword>
<dbReference type="EMBL" id="CP018866">
    <property type="protein sequence ID" value="AST93503.1"/>
    <property type="molecule type" value="Genomic_DNA"/>
</dbReference>
<evidence type="ECO:0000256" key="7">
    <source>
        <dbReference type="PIRSR" id="PIRSR001235-1"/>
    </source>
</evidence>
<evidence type="ECO:0000256" key="5">
    <source>
        <dbReference type="ARBA" id="ARBA00022801"/>
    </source>
</evidence>
<evidence type="ECO:0000259" key="9">
    <source>
        <dbReference type="Pfam" id="PF07687"/>
    </source>
</evidence>
<reference evidence="10 11" key="1">
    <citation type="submission" date="2016-12" db="EMBL/GenBank/DDBJ databases">
        <title>The whole genome sequencing and assembly of Bacillus cohnii DSM 6307T strain.</title>
        <authorList>
            <person name="Lee Y.-J."/>
            <person name="Yi H."/>
            <person name="Bahn Y.-S."/>
            <person name="Kim J.F."/>
            <person name="Lee D.-W."/>
        </authorList>
    </citation>
    <scope>NUCLEOTIDE SEQUENCE [LARGE SCALE GENOMIC DNA]</scope>
    <source>
        <strain evidence="10 11">DSM 6307</strain>
    </source>
</reference>
<evidence type="ECO:0000313" key="11">
    <source>
        <dbReference type="Proteomes" id="UP000215224"/>
    </source>
</evidence>
<dbReference type="PANTHER" id="PTHR32494">
    <property type="entry name" value="ALLANTOATE DEIMINASE-RELATED"/>
    <property type="match status" value="1"/>
</dbReference>
<dbReference type="InterPro" id="IPR002933">
    <property type="entry name" value="Peptidase_M20"/>
</dbReference>
<accession>A0A223KVV9</accession>
<evidence type="ECO:0000313" key="10">
    <source>
        <dbReference type="EMBL" id="AST93503.1"/>
    </source>
</evidence>
<dbReference type="Pfam" id="PF07687">
    <property type="entry name" value="M20_dimer"/>
    <property type="match status" value="1"/>
</dbReference>
<feature type="binding site" evidence="7">
    <location>
        <position position="78"/>
    </location>
    <ligand>
        <name>Zn(2+)</name>
        <dbReference type="ChEBI" id="CHEBI:29105"/>
        <label>1</label>
    </ligand>
</feature>
<comment type="cofactor">
    <cofactor evidence="1">
        <name>Mn(2+)</name>
        <dbReference type="ChEBI" id="CHEBI:29035"/>
    </cofactor>
</comment>
<proteinExistence type="inferred from homology"/>
<dbReference type="Proteomes" id="UP000215224">
    <property type="component" value="Chromosome"/>
</dbReference>
<comment type="cofactor">
    <cofactor evidence="7">
        <name>Zn(2+)</name>
        <dbReference type="ChEBI" id="CHEBI:29105"/>
    </cofactor>
    <text evidence="7">Binds 2 Zn(2+) ions per subunit.</text>
</comment>
<comment type="similarity">
    <text evidence="2">Belongs to the peptidase M20 family.</text>
</comment>
<name>A0A223KVV9_9BACI</name>
<dbReference type="PANTHER" id="PTHR32494:SF19">
    <property type="entry name" value="ALLANTOATE DEIMINASE-RELATED"/>
    <property type="match status" value="1"/>
</dbReference>
<evidence type="ECO:0000256" key="2">
    <source>
        <dbReference type="ARBA" id="ARBA00006153"/>
    </source>
</evidence>
<evidence type="ECO:0000256" key="3">
    <source>
        <dbReference type="ARBA" id="ARBA00011738"/>
    </source>
</evidence>
<dbReference type="Gene3D" id="3.40.630.10">
    <property type="entry name" value="Zn peptidases"/>
    <property type="match status" value="1"/>
</dbReference>
<feature type="binding site" evidence="7">
    <location>
        <position position="124"/>
    </location>
    <ligand>
        <name>Zn(2+)</name>
        <dbReference type="ChEBI" id="CHEBI:29105"/>
        <label>2</label>
    </ligand>
</feature>
<protein>
    <submittedName>
        <fullName evidence="10">Zn-dependent hydrolase</fullName>
    </submittedName>
</protein>
<feature type="binding site" evidence="7">
    <location>
        <position position="89"/>
    </location>
    <ligand>
        <name>Zn(2+)</name>
        <dbReference type="ChEBI" id="CHEBI:29105"/>
        <label>1</label>
    </ligand>
</feature>
<sequence>MKQWLDATLKQLNLVETMEQPTGFTRLGYTEEENESLQAFITIAKELGLYIIEDAAGNVIARWETNNGVEEKVAIGSHVDTVTNGGGYDGTAGVLVSLGAIKLLKEEGFTPTHPIDVIVFRSEESSRFGISTVGSKAISGILDPSIGSVTDADGISIKEAVEALGYQWEDFSQAKRTDIKSFVELHIEQGTVIEDAGKQYGVVRGVACPIRLKVKVQGKAGHTGTTPMNKRQDALLAASHLIPFVSETAIKLNATSELPVVATVSTIECKPNAMNVIPGVVELGIDIRSVDDSLKSKVADEIRNKCLTIEKELNCSIEIDVLVHNPSILLDESIQKKLLQAGDHLGYTNLLMDSGAGHDVMNMQQLCPSGLIFIPCRDGLSHHPKEYASIEDLYIGVEIVAQFLRIETGERDEHSRRSSRS</sequence>
<keyword evidence="5 10" id="KW-0378">Hydrolase</keyword>
<dbReference type="AlphaFoldDB" id="A0A223KVV9"/>
<dbReference type="InterPro" id="IPR011650">
    <property type="entry name" value="Peptidase_M20_dimer"/>
</dbReference>
<feature type="binding site" evidence="7">
    <location>
        <position position="382"/>
    </location>
    <ligand>
        <name>Zn(2+)</name>
        <dbReference type="ChEBI" id="CHEBI:29105"/>
        <label>2</label>
    </ligand>
</feature>
<dbReference type="GO" id="GO:0016813">
    <property type="term" value="F:hydrolase activity, acting on carbon-nitrogen (but not peptide) bonds, in linear amidines"/>
    <property type="evidence" value="ECO:0007669"/>
    <property type="project" value="InterPro"/>
</dbReference>
<feature type="binding site" evidence="8">
    <location>
        <position position="275"/>
    </location>
    <ligand>
        <name>allantoate</name>
        <dbReference type="ChEBI" id="CHEBI:17536"/>
    </ligand>
</feature>
<dbReference type="Gene3D" id="3.30.70.360">
    <property type="match status" value="1"/>
</dbReference>
<feature type="binding site" evidence="7">
    <location>
        <position position="89"/>
    </location>
    <ligand>
        <name>Zn(2+)</name>
        <dbReference type="ChEBI" id="CHEBI:29105"/>
        <label>2</label>
    </ligand>
</feature>
<dbReference type="InterPro" id="IPR010158">
    <property type="entry name" value="Amidase_Cbmase"/>
</dbReference>
<evidence type="ECO:0000256" key="8">
    <source>
        <dbReference type="PIRSR" id="PIRSR001235-2"/>
    </source>
</evidence>
<organism evidence="10 11">
    <name type="scientific">Sutcliffiella cohnii</name>
    <dbReference type="NCBI Taxonomy" id="33932"/>
    <lineage>
        <taxon>Bacteria</taxon>
        <taxon>Bacillati</taxon>
        <taxon>Bacillota</taxon>
        <taxon>Bacilli</taxon>
        <taxon>Bacillales</taxon>
        <taxon>Bacillaceae</taxon>
        <taxon>Sutcliffiella</taxon>
    </lineage>
</organism>
<dbReference type="NCBIfam" id="TIGR01879">
    <property type="entry name" value="hydantase"/>
    <property type="match status" value="1"/>
</dbReference>
<feature type="domain" description="Peptidase M20 dimerisation" evidence="9">
    <location>
        <begin position="211"/>
        <end position="306"/>
    </location>
</feature>
<keyword evidence="4 7" id="KW-0479">Metal-binding</keyword>
<dbReference type="KEGG" id="bcoh:BC6307_20635"/>
<keyword evidence="11" id="KW-1185">Reference proteome</keyword>
<keyword evidence="7" id="KW-0862">Zinc</keyword>
<gene>
    <name evidence="10" type="ORF">BC6307_20635</name>
</gene>